<evidence type="ECO:0000313" key="3">
    <source>
        <dbReference type="Proteomes" id="UP001642464"/>
    </source>
</evidence>
<keyword evidence="3" id="KW-1185">Reference proteome</keyword>
<name>A0ABP0Q1X6_9DINO</name>
<sequence length="120" mass="12514">MAFKALAILLAAQAGSLVSAGPLNNLLADMAGQHDHEGSSSCLADAHHAHACGPMASSFTAFFPDAVAPAHSDHFLPSISTESMSGSHAVHQGDAAHLDQFDQSLLATCRPKMFVSFEKK</sequence>
<feature type="chain" id="PRO_5046735549" evidence="1">
    <location>
        <begin position="21"/>
        <end position="120"/>
    </location>
</feature>
<organism evidence="2 3">
    <name type="scientific">Durusdinium trenchii</name>
    <dbReference type="NCBI Taxonomy" id="1381693"/>
    <lineage>
        <taxon>Eukaryota</taxon>
        <taxon>Sar</taxon>
        <taxon>Alveolata</taxon>
        <taxon>Dinophyceae</taxon>
        <taxon>Suessiales</taxon>
        <taxon>Symbiodiniaceae</taxon>
        <taxon>Durusdinium</taxon>
    </lineage>
</organism>
<evidence type="ECO:0000256" key="1">
    <source>
        <dbReference type="SAM" id="SignalP"/>
    </source>
</evidence>
<keyword evidence="1" id="KW-0732">Signal</keyword>
<accession>A0ABP0Q1X6</accession>
<comment type="caution">
    <text evidence="2">The sequence shown here is derived from an EMBL/GenBank/DDBJ whole genome shotgun (WGS) entry which is preliminary data.</text>
</comment>
<dbReference type="Proteomes" id="UP001642464">
    <property type="component" value="Unassembled WGS sequence"/>
</dbReference>
<feature type="signal peptide" evidence="1">
    <location>
        <begin position="1"/>
        <end position="20"/>
    </location>
</feature>
<dbReference type="EMBL" id="CAXAMM010038936">
    <property type="protein sequence ID" value="CAK9082270.1"/>
    <property type="molecule type" value="Genomic_DNA"/>
</dbReference>
<reference evidence="2 3" key="1">
    <citation type="submission" date="2024-02" db="EMBL/GenBank/DDBJ databases">
        <authorList>
            <person name="Chen Y."/>
            <person name="Shah S."/>
            <person name="Dougan E. K."/>
            <person name="Thang M."/>
            <person name="Chan C."/>
        </authorList>
    </citation>
    <scope>NUCLEOTIDE SEQUENCE [LARGE SCALE GENOMIC DNA]</scope>
</reference>
<gene>
    <name evidence="2" type="ORF">SCF082_LOCUS39108</name>
</gene>
<protein>
    <submittedName>
        <fullName evidence="2">Uncharacterized protein</fullName>
    </submittedName>
</protein>
<proteinExistence type="predicted"/>
<evidence type="ECO:0000313" key="2">
    <source>
        <dbReference type="EMBL" id="CAK9082270.1"/>
    </source>
</evidence>